<evidence type="ECO:0000256" key="2">
    <source>
        <dbReference type="SAM" id="MobiDB-lite"/>
    </source>
</evidence>
<organism evidence="4 5">
    <name type="scientific">Tortispora caseinolytica NRRL Y-17796</name>
    <dbReference type="NCBI Taxonomy" id="767744"/>
    <lineage>
        <taxon>Eukaryota</taxon>
        <taxon>Fungi</taxon>
        <taxon>Dikarya</taxon>
        <taxon>Ascomycota</taxon>
        <taxon>Saccharomycotina</taxon>
        <taxon>Trigonopsidomycetes</taxon>
        <taxon>Trigonopsidales</taxon>
        <taxon>Trigonopsidaceae</taxon>
        <taxon>Tortispora</taxon>
    </lineage>
</organism>
<name>A0A1E4TKQ5_9ASCO</name>
<feature type="region of interest" description="Disordered" evidence="2">
    <location>
        <begin position="84"/>
        <end position="106"/>
    </location>
</feature>
<reference evidence="5" key="1">
    <citation type="submission" date="2016-02" db="EMBL/GenBank/DDBJ databases">
        <title>Comparative genomics of biotechnologically important yeasts.</title>
        <authorList>
            <consortium name="DOE Joint Genome Institute"/>
            <person name="Riley R."/>
            <person name="Haridas S."/>
            <person name="Wolfe K.H."/>
            <person name="Lopes M.R."/>
            <person name="Hittinger C.T."/>
            <person name="Goker M."/>
            <person name="Salamov A."/>
            <person name="Wisecaver J."/>
            <person name="Long T.M."/>
            <person name="Aerts A.L."/>
            <person name="Barry K."/>
            <person name="Choi C."/>
            <person name="Clum A."/>
            <person name="Coughlan A.Y."/>
            <person name="Deshpande S."/>
            <person name="Douglass A.P."/>
            <person name="Hanson S.J."/>
            <person name="Klenk H.-P."/>
            <person name="Labutti K."/>
            <person name="Lapidus A."/>
            <person name="Lindquist E."/>
            <person name="Lipzen A."/>
            <person name="Meier-Kolthoff J.P."/>
            <person name="Ohm R.A."/>
            <person name="Otillar R.P."/>
            <person name="Pangilinan J."/>
            <person name="Peng Y."/>
            <person name="Rokas A."/>
            <person name="Rosa C.A."/>
            <person name="Scheuner C."/>
            <person name="Sibirny A.A."/>
            <person name="Slot J.C."/>
            <person name="Stielow J.B."/>
            <person name="Sun H."/>
            <person name="Kurtzman C.P."/>
            <person name="Blackwell M."/>
            <person name="Jeffries T.W."/>
            <person name="Grigoriev I.V."/>
        </authorList>
    </citation>
    <scope>NUCLEOTIDE SEQUENCE [LARGE SCALE GENOMIC DNA]</scope>
    <source>
        <strain evidence="5">NRRL Y-17796</strain>
    </source>
</reference>
<proteinExistence type="predicted"/>
<gene>
    <name evidence="4" type="ORF">CANCADRAFT_30516</name>
</gene>
<accession>A0A1E4TKQ5</accession>
<evidence type="ECO:0000256" key="1">
    <source>
        <dbReference type="SAM" id="Coils"/>
    </source>
</evidence>
<keyword evidence="1" id="KW-0175">Coiled coil</keyword>
<feature type="compositionally biased region" description="Basic residues" evidence="2">
    <location>
        <begin position="95"/>
        <end position="106"/>
    </location>
</feature>
<keyword evidence="3" id="KW-0732">Signal</keyword>
<dbReference type="EMBL" id="KV453841">
    <property type="protein sequence ID" value="ODV92336.1"/>
    <property type="molecule type" value="Genomic_DNA"/>
</dbReference>
<dbReference type="AlphaFoldDB" id="A0A1E4TKQ5"/>
<evidence type="ECO:0000313" key="4">
    <source>
        <dbReference type="EMBL" id="ODV92336.1"/>
    </source>
</evidence>
<dbReference type="Proteomes" id="UP000095023">
    <property type="component" value="Unassembled WGS sequence"/>
</dbReference>
<keyword evidence="5" id="KW-1185">Reference proteome</keyword>
<evidence type="ECO:0000256" key="3">
    <source>
        <dbReference type="SAM" id="SignalP"/>
    </source>
</evidence>
<feature type="chain" id="PRO_5009163239" evidence="3">
    <location>
        <begin position="27"/>
        <end position="255"/>
    </location>
</feature>
<protein>
    <submittedName>
        <fullName evidence="4">Uncharacterized protein</fullName>
    </submittedName>
</protein>
<sequence>MSAWSNIAVYSPLLLIAFAYLRWTRAGVEAGDGAANTDRGREINEPAAEAHYDVPADDAGSGNDVPVLATGNALESEMDGVANDGAGTAGPSVPRTKKIGKKKAKSIARKDQVKQYNEYMRTMSIMERERQQADDEQFREVREYATQRRREIEEDLEKRREQARHRAKETEEAARTAYEGALKRLRDVRPGERVKVDTDALEKAAYALTDGSSFVTSQKYFIRLTEDQISLIRSRISSKGYMSYEDILKELNSMF</sequence>
<evidence type="ECO:0000313" key="5">
    <source>
        <dbReference type="Proteomes" id="UP000095023"/>
    </source>
</evidence>
<feature type="signal peptide" evidence="3">
    <location>
        <begin position="1"/>
        <end position="26"/>
    </location>
</feature>
<feature type="coiled-coil region" evidence="1">
    <location>
        <begin position="116"/>
        <end position="173"/>
    </location>
</feature>